<evidence type="ECO:0000313" key="4">
    <source>
        <dbReference type="EMBL" id="MFC0812129.1"/>
    </source>
</evidence>
<gene>
    <name evidence="4" type="ORF">ACFHYO_08380</name>
</gene>
<evidence type="ECO:0000256" key="2">
    <source>
        <dbReference type="ARBA" id="ARBA00022679"/>
    </source>
</evidence>
<dbReference type="InterPro" id="IPR023346">
    <property type="entry name" value="Lysozyme-like_dom_sf"/>
</dbReference>
<keyword evidence="5" id="KW-1185">Reference proteome</keyword>
<protein>
    <submittedName>
        <fullName evidence="4">Transglycosylase domain-containing protein</fullName>
    </submittedName>
</protein>
<dbReference type="PANTHER" id="PTHR32282:SF15">
    <property type="entry name" value="PENICILLIN-BINDING PROTEIN 1C"/>
    <property type="match status" value="1"/>
</dbReference>
<dbReference type="InterPro" id="IPR050396">
    <property type="entry name" value="Glycosyltr_51/Transpeptidase"/>
</dbReference>
<dbReference type="InterPro" id="IPR036950">
    <property type="entry name" value="PBP_transglycosylase"/>
</dbReference>
<dbReference type="RefSeq" id="WP_394319711.1">
    <property type="nucleotide sequence ID" value="NZ_JBHMQU010000035.1"/>
</dbReference>
<dbReference type="Gene3D" id="1.10.3810.10">
    <property type="entry name" value="Biosynthetic peptidoglycan transglycosylase-like"/>
    <property type="match status" value="1"/>
</dbReference>
<comment type="pathway">
    <text evidence="1">Cell wall biogenesis; peptidoglycan biosynthesis.</text>
</comment>
<evidence type="ECO:0000313" key="5">
    <source>
        <dbReference type="Proteomes" id="UP001589920"/>
    </source>
</evidence>
<evidence type="ECO:0000259" key="3">
    <source>
        <dbReference type="Pfam" id="PF00912"/>
    </source>
</evidence>
<sequence length="220" mass="23871">MAGAADRGRAAFSAWIDATVLPPLVVATGTEVVAHDGSLLRAFPVENGLWRLAPPAEGVDPGFLKLLIAWEDRRFADHDGVDAWAVARAGWQALTHGRIVSGASTLSMQTARLLERSPPGDWRAKLRQARVALALERRLGKARVLDLYLRLAPYGGNTEGVRAASLMWFGKEPRRLTPAESALLVALPQAPEARRPDLPARREAARIARDRVLARAEALG</sequence>
<dbReference type="SUPFAM" id="SSF53955">
    <property type="entry name" value="Lysozyme-like"/>
    <property type="match status" value="1"/>
</dbReference>
<keyword evidence="2" id="KW-0808">Transferase</keyword>
<evidence type="ECO:0000256" key="1">
    <source>
        <dbReference type="ARBA" id="ARBA00004752"/>
    </source>
</evidence>
<name>A0ABV6T5V2_9RHOB</name>
<dbReference type="PANTHER" id="PTHR32282">
    <property type="entry name" value="BINDING PROTEIN TRANSPEPTIDASE, PUTATIVE-RELATED"/>
    <property type="match status" value="1"/>
</dbReference>
<dbReference type="EMBL" id="JBHMQU010000035">
    <property type="protein sequence ID" value="MFC0812129.1"/>
    <property type="molecule type" value="Genomic_DNA"/>
</dbReference>
<proteinExistence type="predicted"/>
<feature type="non-terminal residue" evidence="4">
    <location>
        <position position="220"/>
    </location>
</feature>
<feature type="domain" description="Glycosyl transferase family 51" evidence="3">
    <location>
        <begin position="48"/>
        <end position="215"/>
    </location>
</feature>
<dbReference type="InterPro" id="IPR001264">
    <property type="entry name" value="Glyco_trans_51"/>
</dbReference>
<accession>A0ABV6T5V2</accession>
<reference evidence="4 5" key="1">
    <citation type="submission" date="2024-09" db="EMBL/GenBank/DDBJ databases">
        <authorList>
            <person name="Sun Q."/>
            <person name="Mori K."/>
        </authorList>
    </citation>
    <scope>NUCLEOTIDE SEQUENCE [LARGE SCALE GENOMIC DNA]</scope>
    <source>
        <strain evidence="4 5">KCTC 42086</strain>
    </source>
</reference>
<organism evidence="4 5">
    <name type="scientific">Paracoccus panacisoli</name>
    <dbReference type="NCBI Taxonomy" id="1510163"/>
    <lineage>
        <taxon>Bacteria</taxon>
        <taxon>Pseudomonadati</taxon>
        <taxon>Pseudomonadota</taxon>
        <taxon>Alphaproteobacteria</taxon>
        <taxon>Rhodobacterales</taxon>
        <taxon>Paracoccaceae</taxon>
        <taxon>Paracoccus</taxon>
    </lineage>
</organism>
<dbReference type="Pfam" id="PF00912">
    <property type="entry name" value="Transgly"/>
    <property type="match status" value="1"/>
</dbReference>
<dbReference type="Proteomes" id="UP001589920">
    <property type="component" value="Unassembled WGS sequence"/>
</dbReference>
<comment type="caution">
    <text evidence="4">The sequence shown here is derived from an EMBL/GenBank/DDBJ whole genome shotgun (WGS) entry which is preliminary data.</text>
</comment>